<organism evidence="1 2">
    <name type="scientific">Manihot esculenta</name>
    <name type="common">Cassava</name>
    <name type="synonym">Jatropha manihot</name>
    <dbReference type="NCBI Taxonomy" id="3983"/>
    <lineage>
        <taxon>Eukaryota</taxon>
        <taxon>Viridiplantae</taxon>
        <taxon>Streptophyta</taxon>
        <taxon>Embryophyta</taxon>
        <taxon>Tracheophyta</taxon>
        <taxon>Spermatophyta</taxon>
        <taxon>Magnoliopsida</taxon>
        <taxon>eudicotyledons</taxon>
        <taxon>Gunneridae</taxon>
        <taxon>Pentapetalae</taxon>
        <taxon>rosids</taxon>
        <taxon>fabids</taxon>
        <taxon>Malpighiales</taxon>
        <taxon>Euphorbiaceae</taxon>
        <taxon>Crotonoideae</taxon>
        <taxon>Manihoteae</taxon>
        <taxon>Manihot</taxon>
    </lineage>
</organism>
<accession>A0ACB7I7T4</accession>
<gene>
    <name evidence="1" type="ORF">MANES_02G212860v8</name>
</gene>
<evidence type="ECO:0000313" key="1">
    <source>
        <dbReference type="EMBL" id="KAG8661114.1"/>
    </source>
</evidence>
<evidence type="ECO:0000313" key="2">
    <source>
        <dbReference type="Proteomes" id="UP000091857"/>
    </source>
</evidence>
<keyword evidence="2" id="KW-1185">Reference proteome</keyword>
<comment type="caution">
    <text evidence="1">The sequence shown here is derived from an EMBL/GenBank/DDBJ whole genome shotgun (WGS) entry which is preliminary data.</text>
</comment>
<dbReference type="Proteomes" id="UP000091857">
    <property type="component" value="Chromosome 2"/>
</dbReference>
<sequence length="151" mass="16572">MASSITTNVAHASNCSLVSINGTQFSLKLTVRNYPTWRAQVSPLLKGHNPMGYVLSTVQIPPTSVTQEEYAKELSLCSSLVSDVDLVVQVLEGVGPEFHNITTAIHVHDTVISFNELQDKLLAHELYLKQIDPSYEVTPITANHVQNSQTV</sequence>
<dbReference type="EMBL" id="CM004388">
    <property type="protein sequence ID" value="KAG8661114.1"/>
    <property type="molecule type" value="Genomic_DNA"/>
</dbReference>
<reference evidence="2" key="1">
    <citation type="journal article" date="2016" name="Nat. Biotechnol.">
        <title>Sequencing wild and cultivated cassava and related species reveals extensive interspecific hybridization and genetic diversity.</title>
        <authorList>
            <person name="Bredeson J.V."/>
            <person name="Lyons J.B."/>
            <person name="Prochnik S.E."/>
            <person name="Wu G.A."/>
            <person name="Ha C.M."/>
            <person name="Edsinger-Gonzales E."/>
            <person name="Grimwood J."/>
            <person name="Schmutz J."/>
            <person name="Rabbi I.Y."/>
            <person name="Egesi C."/>
            <person name="Nauluvula P."/>
            <person name="Lebot V."/>
            <person name="Ndunguru J."/>
            <person name="Mkamilo G."/>
            <person name="Bart R.S."/>
            <person name="Setter T.L."/>
            <person name="Gleadow R.M."/>
            <person name="Kulakow P."/>
            <person name="Ferguson M.E."/>
            <person name="Rounsley S."/>
            <person name="Rokhsar D.S."/>
        </authorList>
    </citation>
    <scope>NUCLEOTIDE SEQUENCE [LARGE SCALE GENOMIC DNA]</scope>
    <source>
        <strain evidence="2">cv. AM560-2</strain>
    </source>
</reference>
<name>A0ACB7I7T4_MANES</name>
<protein>
    <submittedName>
        <fullName evidence="1">Uncharacterized protein</fullName>
    </submittedName>
</protein>
<proteinExistence type="predicted"/>